<dbReference type="PANTHER" id="PTHR47245">
    <property type="entry name" value="PEPTIDYLPROLYL ISOMERASE"/>
    <property type="match status" value="1"/>
</dbReference>
<dbReference type="InterPro" id="IPR046357">
    <property type="entry name" value="PPIase_dom_sf"/>
</dbReference>
<evidence type="ECO:0000313" key="11">
    <source>
        <dbReference type="EMBL" id="SLN51833.1"/>
    </source>
</evidence>
<feature type="chain" id="PRO_5010993046" description="Parvulin-like PPIase" evidence="9">
    <location>
        <begin position="22"/>
        <end position="275"/>
    </location>
</feature>
<dbReference type="InterPro" id="IPR000297">
    <property type="entry name" value="PPIase_PpiC"/>
</dbReference>
<keyword evidence="8 11" id="KW-0413">Isomerase</keyword>
<dbReference type="InterPro" id="IPR050245">
    <property type="entry name" value="PrsA_foldase"/>
</dbReference>
<protein>
    <recommendedName>
        <fullName evidence="4">Parvulin-like PPIase</fullName>
        <ecNumber evidence="3">5.2.1.8</ecNumber>
    </recommendedName>
    <alternativeName>
        <fullName evidence="6">Peptidyl-prolyl cis-trans isomerase plp</fullName>
    </alternativeName>
    <alternativeName>
        <fullName evidence="7">Rotamase plp</fullName>
    </alternativeName>
</protein>
<dbReference type="InterPro" id="IPR027304">
    <property type="entry name" value="Trigger_fact/SurA_dom_sf"/>
</dbReference>
<dbReference type="GO" id="GO:0003755">
    <property type="term" value="F:peptidyl-prolyl cis-trans isomerase activity"/>
    <property type="evidence" value="ECO:0007669"/>
    <property type="project" value="UniProtKB-KW"/>
</dbReference>
<organism evidence="11 12">
    <name type="scientific">Palleronia marisminoris</name>
    <dbReference type="NCBI Taxonomy" id="315423"/>
    <lineage>
        <taxon>Bacteria</taxon>
        <taxon>Pseudomonadati</taxon>
        <taxon>Pseudomonadota</taxon>
        <taxon>Alphaproteobacteria</taxon>
        <taxon>Rhodobacterales</taxon>
        <taxon>Roseobacteraceae</taxon>
        <taxon>Palleronia</taxon>
    </lineage>
</organism>
<dbReference type="PANTHER" id="PTHR47245:SF2">
    <property type="entry name" value="PEPTIDYL-PROLYL CIS-TRANS ISOMERASE HP_0175-RELATED"/>
    <property type="match status" value="1"/>
</dbReference>
<evidence type="ECO:0000259" key="10">
    <source>
        <dbReference type="PROSITE" id="PS50198"/>
    </source>
</evidence>
<feature type="signal peptide" evidence="9">
    <location>
        <begin position="1"/>
        <end position="21"/>
    </location>
</feature>
<dbReference type="SUPFAM" id="SSF109998">
    <property type="entry name" value="Triger factor/SurA peptide-binding domain-like"/>
    <property type="match status" value="1"/>
</dbReference>
<comment type="similarity">
    <text evidence="2">Belongs to the PpiC/parvulin rotamase family.</text>
</comment>
<evidence type="ECO:0000256" key="7">
    <source>
        <dbReference type="ARBA" id="ARBA00031484"/>
    </source>
</evidence>
<dbReference type="Proteomes" id="UP000193870">
    <property type="component" value="Unassembled WGS sequence"/>
</dbReference>
<sequence length="275" mass="29550">MTKLGTMTAAAMMALALPAVAQDASTVVATVNGTDITLGHMVAMRERLPEQYQALDDQTLFEGVLEQLIQQTALGDQADGLSRRGELVIENERRALVASEVVQRLSADAVTEGQVTEMYEAEYGGTEPSTEYNASHILVETEEEAQALIERLNAGEDFAELARAESTGPSAPSGGNLGWFGPGAMVQPFDEAVQGMEAGAVAGPVQTEFGWHVIKLNETREQTPPPLDEVRGEIEGRIQMQAVESIVSSAIEDAEVNRPQTQIDPATIRNDNLLD</sequence>
<evidence type="ECO:0000256" key="9">
    <source>
        <dbReference type="SAM" id="SignalP"/>
    </source>
</evidence>
<proteinExistence type="inferred from homology"/>
<keyword evidence="5 8" id="KW-0697">Rotamase</keyword>
<evidence type="ECO:0000256" key="3">
    <source>
        <dbReference type="ARBA" id="ARBA00013194"/>
    </source>
</evidence>
<accession>A0A1Y5SYC8</accession>
<evidence type="ECO:0000256" key="6">
    <source>
        <dbReference type="ARBA" id="ARBA00030642"/>
    </source>
</evidence>
<dbReference type="Gene3D" id="3.10.50.40">
    <property type="match status" value="1"/>
</dbReference>
<dbReference type="OrthoDB" id="14196at2"/>
<keyword evidence="9" id="KW-0732">Signal</keyword>
<dbReference type="Pfam" id="PF00639">
    <property type="entry name" value="Rotamase"/>
    <property type="match status" value="1"/>
</dbReference>
<comment type="catalytic activity">
    <reaction evidence="1">
        <text>[protein]-peptidylproline (omega=180) = [protein]-peptidylproline (omega=0)</text>
        <dbReference type="Rhea" id="RHEA:16237"/>
        <dbReference type="Rhea" id="RHEA-COMP:10747"/>
        <dbReference type="Rhea" id="RHEA-COMP:10748"/>
        <dbReference type="ChEBI" id="CHEBI:83833"/>
        <dbReference type="ChEBI" id="CHEBI:83834"/>
        <dbReference type="EC" id="5.2.1.8"/>
    </reaction>
</comment>
<keyword evidence="12" id="KW-1185">Reference proteome</keyword>
<evidence type="ECO:0000256" key="5">
    <source>
        <dbReference type="ARBA" id="ARBA00023110"/>
    </source>
</evidence>
<name>A0A1Y5SYC8_9RHOB</name>
<dbReference type="PROSITE" id="PS50198">
    <property type="entry name" value="PPIC_PPIASE_2"/>
    <property type="match status" value="1"/>
</dbReference>
<dbReference type="AlphaFoldDB" id="A0A1Y5SYC8"/>
<dbReference type="RefSeq" id="WP_085854345.1">
    <property type="nucleotide sequence ID" value="NZ_FOPF01000006.1"/>
</dbReference>
<evidence type="ECO:0000256" key="8">
    <source>
        <dbReference type="PROSITE-ProRule" id="PRU00278"/>
    </source>
</evidence>
<evidence type="ECO:0000256" key="4">
    <source>
        <dbReference type="ARBA" id="ARBA00018370"/>
    </source>
</evidence>
<evidence type="ECO:0000313" key="12">
    <source>
        <dbReference type="Proteomes" id="UP000193870"/>
    </source>
</evidence>
<gene>
    <name evidence="11" type="ORF">PAM7066_02381</name>
</gene>
<feature type="domain" description="PpiC" evidence="10">
    <location>
        <begin position="129"/>
        <end position="218"/>
    </location>
</feature>
<dbReference type="SUPFAM" id="SSF54534">
    <property type="entry name" value="FKBP-like"/>
    <property type="match status" value="1"/>
</dbReference>
<dbReference type="EMBL" id="FWFV01000006">
    <property type="protein sequence ID" value="SLN51833.1"/>
    <property type="molecule type" value="Genomic_DNA"/>
</dbReference>
<evidence type="ECO:0000256" key="1">
    <source>
        <dbReference type="ARBA" id="ARBA00000971"/>
    </source>
</evidence>
<dbReference type="STRING" id="315423.SAMN04488020_106147"/>
<evidence type="ECO:0000256" key="2">
    <source>
        <dbReference type="ARBA" id="ARBA00007656"/>
    </source>
</evidence>
<dbReference type="EC" id="5.2.1.8" evidence="3"/>
<reference evidence="11 12" key="1">
    <citation type="submission" date="2017-03" db="EMBL/GenBank/DDBJ databases">
        <authorList>
            <person name="Afonso C.L."/>
            <person name="Miller P.J."/>
            <person name="Scott M.A."/>
            <person name="Spackman E."/>
            <person name="Goraichik I."/>
            <person name="Dimitrov K.M."/>
            <person name="Suarez D.L."/>
            <person name="Swayne D.E."/>
        </authorList>
    </citation>
    <scope>NUCLEOTIDE SEQUENCE [LARGE SCALE GENOMIC DNA]</scope>
    <source>
        <strain evidence="11 12">CECT 7066</strain>
    </source>
</reference>
<dbReference type="InterPro" id="IPR023058">
    <property type="entry name" value="PPIase_PpiC_CS"/>
</dbReference>
<dbReference type="PROSITE" id="PS01096">
    <property type="entry name" value="PPIC_PPIASE_1"/>
    <property type="match status" value="1"/>
</dbReference>